<dbReference type="GO" id="GO:0000139">
    <property type="term" value="C:Golgi membrane"/>
    <property type="evidence" value="ECO:0007669"/>
    <property type="project" value="TreeGrafter"/>
</dbReference>
<dbReference type="GO" id="GO:0006890">
    <property type="term" value="P:retrograde vesicle-mediated transport, Golgi to endoplasmic reticulum"/>
    <property type="evidence" value="ECO:0007669"/>
    <property type="project" value="TreeGrafter"/>
</dbReference>
<dbReference type="InterPro" id="IPR039542">
    <property type="entry name" value="Erv_N"/>
</dbReference>
<protein>
    <recommendedName>
        <fullName evidence="11">DUF1692-domain-containing protein</fullName>
    </recommendedName>
</protein>
<dbReference type="AlphaFoldDB" id="A0AAV5A3M5"/>
<dbReference type="Pfam" id="PF07970">
    <property type="entry name" value="COPIIcoated_ERV"/>
    <property type="match status" value="1"/>
</dbReference>
<comment type="caution">
    <text evidence="9">The sequence shown here is derived from an EMBL/GenBank/DDBJ whole genome shotgun (WGS) entry which is preliminary data.</text>
</comment>
<name>A0AAV5A3M5_9AGAM</name>
<proteinExistence type="predicted"/>
<feature type="compositionally biased region" description="Pro residues" evidence="5">
    <location>
        <begin position="396"/>
        <end position="408"/>
    </location>
</feature>
<evidence type="ECO:0000313" key="10">
    <source>
        <dbReference type="Proteomes" id="UP001050691"/>
    </source>
</evidence>
<evidence type="ECO:0000313" key="9">
    <source>
        <dbReference type="EMBL" id="GJJ08212.1"/>
    </source>
</evidence>
<keyword evidence="10" id="KW-1185">Reference proteome</keyword>
<feature type="compositionally biased region" description="Pro residues" evidence="5">
    <location>
        <begin position="423"/>
        <end position="436"/>
    </location>
</feature>
<evidence type="ECO:0000256" key="6">
    <source>
        <dbReference type="SAM" id="Phobius"/>
    </source>
</evidence>
<keyword evidence="2 6" id="KW-0812">Transmembrane</keyword>
<feature type="compositionally biased region" description="Polar residues" evidence="5">
    <location>
        <begin position="438"/>
        <end position="450"/>
    </location>
</feature>
<evidence type="ECO:0000256" key="2">
    <source>
        <dbReference type="ARBA" id="ARBA00022692"/>
    </source>
</evidence>
<sequence>MGELKVVVKPEAMRQFDAFPKLPSTYKSRSKGGGLITVFVIVVSFLLVVNDIAEFLWGWPDYEFNVDRDGESFMAINVDMMVNTPCRYLSVDLRDALGDRLHLSDGFKRDGVSFDLGQAKNLKEYSSMLSARQAVAMSRRSRGLLDFWRPPKPQFKPTVNYQPDGSACRVYGSLEVKKVNGHGYASHTHTDHNEFSFGPYFPDITQPLDYSFEVAQDRTSYDYINTDLDFVAYQYFLTVVPTTFIAGRQKPLHTNQYSVTHYERVLEHNKGAPGIFFKFDLEPLTLNIHQRTTTCVGVIGGVWVCTGWSIKVGGKVVEVVAGPDKTQGIVAAEATGVKRRWGGGDLRARPNAGGTSPYISQANTPLSGTFSQAAAPFTNYYGSAPNSPIPNAGNAPPSPYMPPSPYQPTSPVSAGSYPAQNGFPPPSPRPSVPPSPSHIRSMSGLRNASINGPDGAKKTD</sequence>
<feature type="region of interest" description="Disordered" evidence="5">
    <location>
        <begin position="341"/>
        <end position="364"/>
    </location>
</feature>
<keyword evidence="3 6" id="KW-1133">Transmembrane helix</keyword>
<dbReference type="GO" id="GO:0030134">
    <property type="term" value="C:COPII-coated ER to Golgi transport vesicle"/>
    <property type="evidence" value="ECO:0007669"/>
    <property type="project" value="TreeGrafter"/>
</dbReference>
<feature type="region of interest" description="Disordered" evidence="5">
    <location>
        <begin position="388"/>
        <end position="460"/>
    </location>
</feature>
<comment type="subcellular location">
    <subcellularLocation>
        <location evidence="1">Membrane</location>
    </subcellularLocation>
</comment>
<reference evidence="9" key="1">
    <citation type="submission" date="2021-10" db="EMBL/GenBank/DDBJ databases">
        <title>De novo Genome Assembly of Clathrus columnatus (Basidiomycota, Fungi) Using Illumina and Nanopore Sequence Data.</title>
        <authorList>
            <person name="Ogiso-Tanaka E."/>
            <person name="Itagaki H."/>
            <person name="Hosoya T."/>
            <person name="Hosaka K."/>
        </authorList>
    </citation>
    <scope>NUCLEOTIDE SEQUENCE</scope>
    <source>
        <strain evidence="9">MO-923</strain>
    </source>
</reference>
<feature type="transmembrane region" description="Helical" evidence="6">
    <location>
        <begin position="35"/>
        <end position="59"/>
    </location>
</feature>
<evidence type="ECO:0000256" key="1">
    <source>
        <dbReference type="ARBA" id="ARBA00004370"/>
    </source>
</evidence>
<organism evidence="9 10">
    <name type="scientific">Clathrus columnatus</name>
    <dbReference type="NCBI Taxonomy" id="1419009"/>
    <lineage>
        <taxon>Eukaryota</taxon>
        <taxon>Fungi</taxon>
        <taxon>Dikarya</taxon>
        <taxon>Basidiomycota</taxon>
        <taxon>Agaricomycotina</taxon>
        <taxon>Agaricomycetes</taxon>
        <taxon>Phallomycetidae</taxon>
        <taxon>Phallales</taxon>
        <taxon>Clathraceae</taxon>
        <taxon>Clathrus</taxon>
    </lineage>
</organism>
<gene>
    <name evidence="9" type="ORF">Clacol_002420</name>
</gene>
<dbReference type="InterPro" id="IPR012936">
    <property type="entry name" value="Erv_C"/>
</dbReference>
<feature type="domain" description="Endoplasmic reticulum vesicle transporter N-terminal" evidence="8">
    <location>
        <begin position="13"/>
        <end position="100"/>
    </location>
</feature>
<dbReference type="Pfam" id="PF13850">
    <property type="entry name" value="ERGIC_N"/>
    <property type="match status" value="1"/>
</dbReference>
<dbReference type="PANTHER" id="PTHR10984">
    <property type="entry name" value="ENDOPLASMIC RETICULUM-GOLGI INTERMEDIATE COMPARTMENT PROTEIN"/>
    <property type="match status" value="1"/>
</dbReference>
<feature type="domain" description="Endoplasmic reticulum vesicle transporter C-terminal" evidence="7">
    <location>
        <begin position="192"/>
        <end position="305"/>
    </location>
</feature>
<evidence type="ECO:0008006" key="11">
    <source>
        <dbReference type="Google" id="ProtNLM"/>
    </source>
</evidence>
<dbReference type="GO" id="GO:0006888">
    <property type="term" value="P:endoplasmic reticulum to Golgi vesicle-mediated transport"/>
    <property type="evidence" value="ECO:0007669"/>
    <property type="project" value="TreeGrafter"/>
</dbReference>
<dbReference type="InterPro" id="IPR045888">
    <property type="entry name" value="Erv"/>
</dbReference>
<dbReference type="PANTHER" id="PTHR10984:SF81">
    <property type="entry name" value="ER-DERIVED VESICLES PROTEIN ERV41"/>
    <property type="match status" value="1"/>
</dbReference>
<accession>A0AAV5A3M5</accession>
<dbReference type="EMBL" id="BPWL01000003">
    <property type="protein sequence ID" value="GJJ08212.1"/>
    <property type="molecule type" value="Genomic_DNA"/>
</dbReference>
<evidence type="ECO:0000256" key="5">
    <source>
        <dbReference type="SAM" id="MobiDB-lite"/>
    </source>
</evidence>
<dbReference type="GO" id="GO:0005789">
    <property type="term" value="C:endoplasmic reticulum membrane"/>
    <property type="evidence" value="ECO:0007669"/>
    <property type="project" value="TreeGrafter"/>
</dbReference>
<feature type="compositionally biased region" description="Polar residues" evidence="5">
    <location>
        <begin position="353"/>
        <end position="364"/>
    </location>
</feature>
<evidence type="ECO:0000256" key="4">
    <source>
        <dbReference type="ARBA" id="ARBA00023136"/>
    </source>
</evidence>
<evidence type="ECO:0000256" key="3">
    <source>
        <dbReference type="ARBA" id="ARBA00022989"/>
    </source>
</evidence>
<dbReference type="Proteomes" id="UP001050691">
    <property type="component" value="Unassembled WGS sequence"/>
</dbReference>
<evidence type="ECO:0000259" key="7">
    <source>
        <dbReference type="Pfam" id="PF07970"/>
    </source>
</evidence>
<keyword evidence="4 6" id="KW-0472">Membrane</keyword>
<evidence type="ECO:0000259" key="8">
    <source>
        <dbReference type="Pfam" id="PF13850"/>
    </source>
</evidence>